<comment type="similarity">
    <text evidence="2">Belongs to the CorA metal ion transporter (MIT) (TC 1.A.35) family.</text>
</comment>
<dbReference type="GO" id="GO:0050897">
    <property type="term" value="F:cobalt ion binding"/>
    <property type="evidence" value="ECO:0007669"/>
    <property type="project" value="TreeGrafter"/>
</dbReference>
<feature type="region of interest" description="Disordered" evidence="12">
    <location>
        <begin position="504"/>
        <end position="531"/>
    </location>
</feature>
<dbReference type="Proteomes" id="UP000241890">
    <property type="component" value="Unassembled WGS sequence"/>
</dbReference>
<dbReference type="EMBL" id="BEYU01000074">
    <property type="protein sequence ID" value="GBG30340.1"/>
    <property type="molecule type" value="Genomic_DNA"/>
</dbReference>
<accession>A0A2R5GHH8</accession>
<dbReference type="PANTHER" id="PTHR46494">
    <property type="entry name" value="CORA FAMILY METAL ION TRANSPORTER (EUROFUNG)"/>
    <property type="match status" value="1"/>
</dbReference>
<evidence type="ECO:0000313" key="15">
    <source>
        <dbReference type="EMBL" id="GBG30340.1"/>
    </source>
</evidence>
<feature type="domain" description="EF-hand" evidence="14">
    <location>
        <begin position="312"/>
        <end position="347"/>
    </location>
</feature>
<dbReference type="OrthoDB" id="165352at2759"/>
<keyword evidence="6" id="KW-0460">Magnesium</keyword>
<keyword evidence="3" id="KW-0813">Transport</keyword>
<sequence length="801" mass="90217">MAGEPGNEGLARVSEGQAMVPGDAHQQGARGPRGDDNAERRAESDNAAGGVGTGYHEAGRSTQALGGGGRPGGDNGGDSDGQRGRPFRQMSTGTGFQVFDEDVPMLDIEGRPMNSRTPPPGGSSGAYGSGRASNDGGGVSAPISMLPQPSPTASLDGRRLTMGAQSYYKPHSFDERTGLHMHRRDDDETTAYSDYEAPSRTRSGLGQRSTSFSLNQEFDDERLDQDLSHVHMAELIVGVVANLNDETDLSVDHPEEGQHEDSSIFESFFDLTHARLQHIFRAFDELSKGKEAGIVDYRNFRKSLRDAGLDIRDEASFRKLVQKVDLDLDGGITFAEFETVVQSLKLAHVLKSSRFQWQQPFRCINYNPKRAEEERVNSSRVKSFMYNPRPSWATHRWIELVAPCTFHLKCLAIKHRLHPLALEDCLKDSARSRAKLDRYDTHVLVCFPVMTLVYDGENDEPTSAAGNPDPLSRSRSTSSLNRSRSGSWLKSRWSWNGPRNSTAEPLIRRQRSHDEGSRSYAAVRAEEPKYSRKGNQNRFRIGSFDQELDGEIHVEVPRVVKHNAYIFLSRPDLTTTITVINEACSDLDVFRRVRRELEVSYSRLRTHDGMYLLYSLIDCLADSIVPIVHTLEKILAQLSAQVRDERHNVVTGEGEQRFSQAYHDMIRELQNLKRWMIPAQRVVSNLIAEEELIESDCKIYLRDVHDHLEQITDDINSILGGLHTLKDEHDHQIEVRMSGTMNALTIVATASLPGQFLASVFGMNFDSMEELHWKYGYLMFWCLTIASWSMLFFYFRYKGYV</sequence>
<evidence type="ECO:0000256" key="9">
    <source>
        <dbReference type="ARBA" id="ARBA00023136"/>
    </source>
</evidence>
<dbReference type="InParanoid" id="A0A2R5GHH8"/>
<organism evidence="15 16">
    <name type="scientific">Hondaea fermentalgiana</name>
    <dbReference type="NCBI Taxonomy" id="2315210"/>
    <lineage>
        <taxon>Eukaryota</taxon>
        <taxon>Sar</taxon>
        <taxon>Stramenopiles</taxon>
        <taxon>Bigyra</taxon>
        <taxon>Labyrinthulomycetes</taxon>
        <taxon>Thraustochytrida</taxon>
        <taxon>Thraustochytriidae</taxon>
        <taxon>Hondaea</taxon>
    </lineage>
</organism>
<dbReference type="PANTHER" id="PTHR46494:SF1">
    <property type="entry name" value="CORA FAMILY METAL ION TRANSPORTER (EUROFUNG)"/>
    <property type="match status" value="1"/>
</dbReference>
<keyword evidence="4" id="KW-1003">Cell membrane</keyword>
<keyword evidence="7 13" id="KW-1133">Transmembrane helix</keyword>
<feature type="region of interest" description="Disordered" evidence="12">
    <location>
        <begin position="1"/>
        <end position="208"/>
    </location>
</feature>
<feature type="compositionally biased region" description="Basic and acidic residues" evidence="12">
    <location>
        <begin position="32"/>
        <end position="44"/>
    </location>
</feature>
<comment type="function">
    <text evidence="11">Mediates influx of magnesium ions. Alternates between open and closed states. Activated by low cytoplasmic Mg(2+) levels. Inactive when cytoplasmic Mg(2+) levels are high.</text>
</comment>
<comment type="caution">
    <text evidence="15">The sequence shown here is derived from an EMBL/GenBank/DDBJ whole genome shotgun (WGS) entry which is preliminary data.</text>
</comment>
<dbReference type="SUPFAM" id="SSF47473">
    <property type="entry name" value="EF-hand"/>
    <property type="match status" value="1"/>
</dbReference>
<proteinExistence type="inferred from homology"/>
<dbReference type="InterPro" id="IPR045863">
    <property type="entry name" value="CorA_TM1_TM2"/>
</dbReference>
<dbReference type="PROSITE" id="PS50222">
    <property type="entry name" value="EF_HAND_2"/>
    <property type="match status" value="1"/>
</dbReference>
<dbReference type="InterPro" id="IPR002523">
    <property type="entry name" value="MgTranspt_CorA/ZnTranspt_ZntB"/>
</dbReference>
<gene>
    <name evidence="15" type="ORF">FCC1311_065592</name>
</gene>
<evidence type="ECO:0000256" key="13">
    <source>
        <dbReference type="SAM" id="Phobius"/>
    </source>
</evidence>
<dbReference type="GO" id="GO:0015095">
    <property type="term" value="F:magnesium ion transmembrane transporter activity"/>
    <property type="evidence" value="ECO:0007669"/>
    <property type="project" value="TreeGrafter"/>
</dbReference>
<evidence type="ECO:0000313" key="16">
    <source>
        <dbReference type="Proteomes" id="UP000241890"/>
    </source>
</evidence>
<feature type="region of interest" description="Disordered" evidence="12">
    <location>
        <begin position="457"/>
        <end position="484"/>
    </location>
</feature>
<dbReference type="GO" id="GO:0000287">
    <property type="term" value="F:magnesium ion binding"/>
    <property type="evidence" value="ECO:0007669"/>
    <property type="project" value="TreeGrafter"/>
</dbReference>
<dbReference type="Gene3D" id="1.20.58.340">
    <property type="entry name" value="Magnesium transport protein CorA, transmembrane region"/>
    <property type="match status" value="2"/>
</dbReference>
<feature type="compositionally biased region" description="Low complexity" evidence="12">
    <location>
        <begin position="473"/>
        <end position="484"/>
    </location>
</feature>
<dbReference type="FunFam" id="1.20.58.340:FF:000004">
    <property type="entry name" value="Magnesium transport protein CorA"/>
    <property type="match status" value="1"/>
</dbReference>
<dbReference type="SUPFAM" id="SSF144083">
    <property type="entry name" value="Magnesium transport protein CorA, transmembrane region"/>
    <property type="match status" value="1"/>
</dbReference>
<dbReference type="InterPro" id="IPR045861">
    <property type="entry name" value="CorA_cytoplasmic_dom"/>
</dbReference>
<dbReference type="InterPro" id="IPR002048">
    <property type="entry name" value="EF_hand_dom"/>
</dbReference>
<evidence type="ECO:0000256" key="5">
    <source>
        <dbReference type="ARBA" id="ARBA00022692"/>
    </source>
</evidence>
<feature type="compositionally biased region" description="Gly residues" evidence="12">
    <location>
        <begin position="65"/>
        <end position="79"/>
    </location>
</feature>
<dbReference type="InterPro" id="IPR011992">
    <property type="entry name" value="EF-hand-dom_pair"/>
</dbReference>
<protein>
    <submittedName>
        <fullName evidence="15">Magnesium and cobalt transport protein CorA, putative</fullName>
    </submittedName>
</protein>
<dbReference type="Gene3D" id="1.10.238.10">
    <property type="entry name" value="EF-hand"/>
    <property type="match status" value="1"/>
</dbReference>
<evidence type="ECO:0000256" key="12">
    <source>
        <dbReference type="SAM" id="MobiDB-lite"/>
    </source>
</evidence>
<keyword evidence="16" id="KW-1185">Reference proteome</keyword>
<keyword evidence="8" id="KW-0406">Ion transport</keyword>
<evidence type="ECO:0000256" key="11">
    <source>
        <dbReference type="ARBA" id="ARBA00045497"/>
    </source>
</evidence>
<feature type="transmembrane region" description="Helical" evidence="13">
    <location>
        <begin position="775"/>
        <end position="795"/>
    </location>
</feature>
<name>A0A2R5GHH8_9STRA</name>
<dbReference type="GO" id="GO:0005886">
    <property type="term" value="C:plasma membrane"/>
    <property type="evidence" value="ECO:0007669"/>
    <property type="project" value="UniProtKB-SubCell"/>
</dbReference>
<dbReference type="GO" id="GO:0005509">
    <property type="term" value="F:calcium ion binding"/>
    <property type="evidence" value="ECO:0007669"/>
    <property type="project" value="InterPro"/>
</dbReference>
<comment type="subcellular location">
    <subcellularLocation>
        <location evidence="1">Cell membrane</location>
        <topology evidence="1">Multi-pass membrane protein</topology>
    </subcellularLocation>
</comment>
<evidence type="ECO:0000256" key="6">
    <source>
        <dbReference type="ARBA" id="ARBA00022842"/>
    </source>
</evidence>
<reference evidence="15 16" key="1">
    <citation type="submission" date="2017-12" db="EMBL/GenBank/DDBJ databases">
        <title>Sequencing, de novo assembly and annotation of complete genome of a new Thraustochytrid species, strain FCC1311.</title>
        <authorList>
            <person name="Sedici K."/>
            <person name="Godart F."/>
            <person name="Aiese Cigliano R."/>
            <person name="Sanseverino W."/>
            <person name="Barakat M."/>
            <person name="Ortet P."/>
            <person name="Marechal E."/>
            <person name="Cagnac O."/>
            <person name="Amato A."/>
        </authorList>
    </citation>
    <scope>NUCLEOTIDE SEQUENCE [LARGE SCALE GENOMIC DNA]</scope>
</reference>
<dbReference type="Gene3D" id="3.30.460.20">
    <property type="entry name" value="CorA soluble domain-like"/>
    <property type="match status" value="1"/>
</dbReference>
<evidence type="ECO:0000256" key="3">
    <source>
        <dbReference type="ARBA" id="ARBA00022448"/>
    </source>
</evidence>
<keyword evidence="9 13" id="KW-0472">Membrane</keyword>
<comment type="catalytic activity">
    <reaction evidence="10">
        <text>Mg(2+)(in) = Mg(2+)(out)</text>
        <dbReference type="Rhea" id="RHEA:29827"/>
        <dbReference type="ChEBI" id="CHEBI:18420"/>
    </reaction>
</comment>
<evidence type="ECO:0000256" key="1">
    <source>
        <dbReference type="ARBA" id="ARBA00004651"/>
    </source>
</evidence>
<dbReference type="SUPFAM" id="SSF143865">
    <property type="entry name" value="CorA soluble domain-like"/>
    <property type="match status" value="1"/>
</dbReference>
<evidence type="ECO:0000256" key="7">
    <source>
        <dbReference type="ARBA" id="ARBA00022989"/>
    </source>
</evidence>
<evidence type="ECO:0000256" key="10">
    <source>
        <dbReference type="ARBA" id="ARBA00034269"/>
    </source>
</evidence>
<dbReference type="Pfam" id="PF01544">
    <property type="entry name" value="CorA"/>
    <property type="match status" value="1"/>
</dbReference>
<evidence type="ECO:0000256" key="4">
    <source>
        <dbReference type="ARBA" id="ARBA00022475"/>
    </source>
</evidence>
<dbReference type="AlphaFoldDB" id="A0A2R5GHH8"/>
<evidence type="ECO:0000256" key="8">
    <source>
        <dbReference type="ARBA" id="ARBA00023065"/>
    </source>
</evidence>
<evidence type="ECO:0000256" key="2">
    <source>
        <dbReference type="ARBA" id="ARBA00009765"/>
    </source>
</evidence>
<dbReference type="GO" id="GO:0015087">
    <property type="term" value="F:cobalt ion transmembrane transporter activity"/>
    <property type="evidence" value="ECO:0007669"/>
    <property type="project" value="TreeGrafter"/>
</dbReference>
<keyword evidence="5 13" id="KW-0812">Transmembrane</keyword>
<evidence type="ECO:0000259" key="14">
    <source>
        <dbReference type="PROSITE" id="PS50222"/>
    </source>
</evidence>
<feature type="compositionally biased region" description="Basic and acidic residues" evidence="12">
    <location>
        <begin position="171"/>
        <end position="186"/>
    </location>
</feature>